<feature type="region of interest" description="Disordered" evidence="6">
    <location>
        <begin position="24"/>
        <end position="55"/>
    </location>
</feature>
<evidence type="ECO:0000259" key="8">
    <source>
        <dbReference type="PROSITE" id="PS50850"/>
    </source>
</evidence>
<dbReference type="InterPro" id="IPR011701">
    <property type="entry name" value="MFS"/>
</dbReference>
<keyword evidence="2" id="KW-1003">Cell membrane</keyword>
<dbReference type="PROSITE" id="PS50850">
    <property type="entry name" value="MFS"/>
    <property type="match status" value="1"/>
</dbReference>
<dbReference type="KEGG" id="cnc:CNE_1c36660"/>
<evidence type="ECO:0000256" key="5">
    <source>
        <dbReference type="ARBA" id="ARBA00023136"/>
    </source>
</evidence>
<feature type="domain" description="Major facilitator superfamily (MFS) profile" evidence="8">
    <location>
        <begin position="60"/>
        <end position="446"/>
    </location>
</feature>
<reference evidence="9 10" key="1">
    <citation type="journal article" date="2011" name="J. Bacteriol.">
        <title>Complete genome sequence of the type strain Cupriavidus necator N-1.</title>
        <authorList>
            <person name="Poehlein A."/>
            <person name="Kusian B."/>
            <person name="Friedrich B."/>
            <person name="Daniel R."/>
            <person name="Bowien B."/>
        </authorList>
    </citation>
    <scope>NUCLEOTIDE SEQUENCE [LARGE SCALE GENOMIC DNA]</scope>
    <source>
        <strain evidence="10">ATCC 43291 / DSM 13513 / CCUG 52238 / LMG 8453 / N-1</strain>
    </source>
</reference>
<sequence length="446" mass="46674">MRDRGVSHLAGHFLRETRFPRNRYTPDFPYRPVSQPAAAQTTTRRPPAPPPIPKAGMDPRLVTLCVGNFVIGTGAMIVTGMLNDIAADFGLGAASAGQLISVFALATCIGAPLFATLGSRIDRRLLLAGSLLVYGVMHLAAAFAPSFAALMAIRFLTAIGAAIYTPQTAATLPLLVNAQTRGRAISFVFLGWSIASVVGVPLGTWISSTLGWRVSMALVGALALLVSAAVWRALPRGLIVPPAGREAWGAVLRHKPIMLVVLTTMISSAGMFTVFTYIAPLMRDVYGISGGALSLMFLAYGACGVFGNAMAASRMDRVTPSRIVQVTLLTSITAMVLWPLAGLGSVALVLLFMLWGVGGFATNSAQQARLVLLAPERASVSISLNSSSIYLGQAAGAMAGAAIYTLAGADTLHWGAAALMLVALAVSQRARALGCQWQRPQAAQQA</sequence>
<feature type="transmembrane region" description="Helical" evidence="7">
    <location>
        <begin position="412"/>
        <end position="430"/>
    </location>
</feature>
<keyword evidence="3 7" id="KW-0812">Transmembrane</keyword>
<feature type="transmembrane region" description="Helical" evidence="7">
    <location>
        <begin position="212"/>
        <end position="235"/>
    </location>
</feature>
<gene>
    <name evidence="9" type="ordered locus">CNE_1c36660</name>
</gene>
<organism evidence="9 10">
    <name type="scientific">Cupriavidus necator (strain ATCC 43291 / DSM 13513 / CCUG 52238 / LMG 8453 / N-1)</name>
    <name type="common">Ralstonia eutropha</name>
    <dbReference type="NCBI Taxonomy" id="1042878"/>
    <lineage>
        <taxon>Bacteria</taxon>
        <taxon>Pseudomonadati</taxon>
        <taxon>Pseudomonadota</taxon>
        <taxon>Betaproteobacteria</taxon>
        <taxon>Burkholderiales</taxon>
        <taxon>Burkholderiaceae</taxon>
        <taxon>Cupriavidus</taxon>
    </lineage>
</organism>
<dbReference type="Gene3D" id="1.20.1250.20">
    <property type="entry name" value="MFS general substrate transporter like domains"/>
    <property type="match status" value="1"/>
</dbReference>
<keyword evidence="4 7" id="KW-1133">Transmembrane helix</keyword>
<dbReference type="Proteomes" id="UP000006798">
    <property type="component" value="Chromosome 1"/>
</dbReference>
<evidence type="ECO:0000256" key="6">
    <source>
        <dbReference type="SAM" id="MobiDB-lite"/>
    </source>
</evidence>
<proteinExistence type="predicted"/>
<feature type="transmembrane region" description="Helical" evidence="7">
    <location>
        <begin position="187"/>
        <end position="206"/>
    </location>
</feature>
<feature type="transmembrane region" description="Helical" evidence="7">
    <location>
        <begin position="89"/>
        <end position="113"/>
    </location>
</feature>
<dbReference type="InterPro" id="IPR020846">
    <property type="entry name" value="MFS_dom"/>
</dbReference>
<feature type="transmembrane region" description="Helical" evidence="7">
    <location>
        <begin position="61"/>
        <end position="83"/>
    </location>
</feature>
<feature type="transmembrane region" description="Helical" evidence="7">
    <location>
        <begin position="285"/>
        <end position="311"/>
    </location>
</feature>
<dbReference type="GO" id="GO:0005886">
    <property type="term" value="C:plasma membrane"/>
    <property type="evidence" value="ECO:0007669"/>
    <property type="project" value="UniProtKB-SubCell"/>
</dbReference>
<evidence type="ECO:0000256" key="4">
    <source>
        <dbReference type="ARBA" id="ARBA00022989"/>
    </source>
</evidence>
<dbReference type="HOGENOM" id="CLU_001265_61_5_4"/>
<protein>
    <submittedName>
        <fullName evidence="9">Major facilitator superfamily MFS DHA1 family</fullName>
    </submittedName>
</protein>
<feature type="transmembrane region" description="Helical" evidence="7">
    <location>
        <begin position="323"/>
        <end position="341"/>
    </location>
</feature>
<name>G0F0S1_CUPNN</name>
<evidence type="ECO:0000256" key="3">
    <source>
        <dbReference type="ARBA" id="ARBA00022692"/>
    </source>
</evidence>
<dbReference type="GO" id="GO:0022857">
    <property type="term" value="F:transmembrane transporter activity"/>
    <property type="evidence" value="ECO:0007669"/>
    <property type="project" value="InterPro"/>
</dbReference>
<dbReference type="CDD" id="cd17324">
    <property type="entry name" value="MFS_NepI_like"/>
    <property type="match status" value="1"/>
</dbReference>
<feature type="transmembrane region" description="Helical" evidence="7">
    <location>
        <begin position="151"/>
        <end position="175"/>
    </location>
</feature>
<evidence type="ECO:0000256" key="7">
    <source>
        <dbReference type="SAM" id="Phobius"/>
    </source>
</evidence>
<feature type="transmembrane region" description="Helical" evidence="7">
    <location>
        <begin position="125"/>
        <end position="145"/>
    </location>
</feature>
<dbReference type="PANTHER" id="PTHR43124:SF10">
    <property type="entry name" value="PURINE EFFLUX PUMP PBUE"/>
    <property type="match status" value="1"/>
</dbReference>
<dbReference type="InterPro" id="IPR036259">
    <property type="entry name" value="MFS_trans_sf"/>
</dbReference>
<comment type="subcellular location">
    <subcellularLocation>
        <location evidence="1">Cell membrane</location>
        <topology evidence="1">Multi-pass membrane protein</topology>
    </subcellularLocation>
</comment>
<keyword evidence="5 7" id="KW-0472">Membrane</keyword>
<accession>G0F0S1</accession>
<dbReference type="InterPro" id="IPR050189">
    <property type="entry name" value="MFS_Efflux_Transporters"/>
</dbReference>
<dbReference type="AlphaFoldDB" id="G0F0S1"/>
<dbReference type="SUPFAM" id="SSF103473">
    <property type="entry name" value="MFS general substrate transporter"/>
    <property type="match status" value="1"/>
</dbReference>
<dbReference type="Pfam" id="PF07690">
    <property type="entry name" value="MFS_1"/>
    <property type="match status" value="1"/>
</dbReference>
<dbReference type="PANTHER" id="PTHR43124">
    <property type="entry name" value="PURINE EFFLUX PUMP PBUE"/>
    <property type="match status" value="1"/>
</dbReference>
<feature type="transmembrane region" description="Helical" evidence="7">
    <location>
        <begin position="256"/>
        <end position="279"/>
    </location>
</feature>
<evidence type="ECO:0000256" key="1">
    <source>
        <dbReference type="ARBA" id="ARBA00004651"/>
    </source>
</evidence>
<feature type="compositionally biased region" description="Low complexity" evidence="6">
    <location>
        <begin position="35"/>
        <end position="45"/>
    </location>
</feature>
<evidence type="ECO:0000313" key="10">
    <source>
        <dbReference type="Proteomes" id="UP000006798"/>
    </source>
</evidence>
<evidence type="ECO:0000313" key="9">
    <source>
        <dbReference type="EMBL" id="AEI78957.1"/>
    </source>
</evidence>
<dbReference type="EMBL" id="CP002877">
    <property type="protein sequence ID" value="AEI78957.1"/>
    <property type="molecule type" value="Genomic_DNA"/>
</dbReference>
<evidence type="ECO:0000256" key="2">
    <source>
        <dbReference type="ARBA" id="ARBA00022475"/>
    </source>
</evidence>